<dbReference type="Gene3D" id="3.40.630.30">
    <property type="match status" value="1"/>
</dbReference>
<keyword evidence="3" id="KW-0012">Acyltransferase</keyword>
<organism evidence="5 6">
    <name type="scientific">Methanolobus zinderi</name>
    <dbReference type="NCBI Taxonomy" id="536044"/>
    <lineage>
        <taxon>Archaea</taxon>
        <taxon>Methanobacteriati</taxon>
        <taxon>Methanobacteriota</taxon>
        <taxon>Stenosarchaea group</taxon>
        <taxon>Methanomicrobia</taxon>
        <taxon>Methanosarcinales</taxon>
        <taxon>Methanosarcinaceae</taxon>
        <taxon>Methanolobus</taxon>
    </lineage>
</organism>
<evidence type="ECO:0000256" key="2">
    <source>
        <dbReference type="ARBA" id="ARBA00022679"/>
    </source>
</evidence>
<proteinExistence type="inferred from homology"/>
<dbReference type="GO" id="GO:0008080">
    <property type="term" value="F:N-acetyltransferase activity"/>
    <property type="evidence" value="ECO:0007669"/>
    <property type="project" value="UniProtKB-ARBA"/>
</dbReference>
<dbReference type="AlphaFoldDB" id="A0A7D5E6W5"/>
<evidence type="ECO:0000313" key="5">
    <source>
        <dbReference type="EMBL" id="QLC50193.1"/>
    </source>
</evidence>
<evidence type="ECO:0000256" key="1">
    <source>
        <dbReference type="ARBA" id="ARBA00008694"/>
    </source>
</evidence>
<keyword evidence="6" id="KW-1185">Reference proteome</keyword>
<dbReference type="RefSeq" id="WP_176965249.1">
    <property type="nucleotide sequence ID" value="NZ_CP058215.1"/>
</dbReference>
<evidence type="ECO:0000259" key="4">
    <source>
        <dbReference type="PROSITE" id="PS51186"/>
    </source>
</evidence>
<keyword evidence="2 5" id="KW-0808">Transferase</keyword>
<feature type="domain" description="N-acetyltransferase" evidence="4">
    <location>
        <begin position="10"/>
        <end position="165"/>
    </location>
</feature>
<accession>A0A7D5E6W5</accession>
<dbReference type="Proteomes" id="UP000509594">
    <property type="component" value="Chromosome"/>
</dbReference>
<sequence length="165" mass="18816">MAKNVNDITVSIRPTDEEDVPLIMEFIKAIADFEDLGDSVLASEEDIRKSLFGPKPFAEAAIAEVNKEPAGFVTYFHNFSSFVGKPGLYVEDIYVHSEYRKQGVGRLLMAYCARIAKERGCGRMDWSVLNWNPARKFYENLGAEAHEEWIVYRLGEKEFLELAKK</sequence>
<dbReference type="PROSITE" id="PS51186">
    <property type="entry name" value="GNAT"/>
    <property type="match status" value="1"/>
</dbReference>
<dbReference type="EMBL" id="CP058215">
    <property type="protein sequence ID" value="QLC50193.1"/>
    <property type="molecule type" value="Genomic_DNA"/>
</dbReference>
<dbReference type="OrthoDB" id="87545at2157"/>
<evidence type="ECO:0000256" key="3">
    <source>
        <dbReference type="ARBA" id="ARBA00023315"/>
    </source>
</evidence>
<name>A0A7D5E6W5_9EURY</name>
<dbReference type="CDD" id="cd04301">
    <property type="entry name" value="NAT_SF"/>
    <property type="match status" value="1"/>
</dbReference>
<evidence type="ECO:0000313" key="6">
    <source>
        <dbReference type="Proteomes" id="UP000509594"/>
    </source>
</evidence>
<protein>
    <submittedName>
        <fullName evidence="5">GNAT family N-acetyltransferase</fullName>
    </submittedName>
</protein>
<comment type="similarity">
    <text evidence="1">Belongs to the acetyltransferase family.</text>
</comment>
<dbReference type="InterPro" id="IPR051016">
    <property type="entry name" value="Diverse_Substrate_AcTransf"/>
</dbReference>
<gene>
    <name evidence="5" type="ORF">HWN40_08045</name>
</gene>
<dbReference type="SUPFAM" id="SSF55729">
    <property type="entry name" value="Acyl-CoA N-acyltransferases (Nat)"/>
    <property type="match status" value="1"/>
</dbReference>
<dbReference type="FunFam" id="3.40.630.30:FF:000064">
    <property type="entry name" value="GNAT family acetyltransferase"/>
    <property type="match status" value="1"/>
</dbReference>
<dbReference type="GeneID" id="55821618"/>
<dbReference type="PANTHER" id="PTHR10545">
    <property type="entry name" value="DIAMINE N-ACETYLTRANSFERASE"/>
    <property type="match status" value="1"/>
</dbReference>
<dbReference type="InterPro" id="IPR000182">
    <property type="entry name" value="GNAT_dom"/>
</dbReference>
<dbReference type="KEGG" id="mzi:HWN40_08045"/>
<dbReference type="Pfam" id="PF00583">
    <property type="entry name" value="Acetyltransf_1"/>
    <property type="match status" value="1"/>
</dbReference>
<dbReference type="PANTHER" id="PTHR10545:SF29">
    <property type="entry name" value="GH14572P-RELATED"/>
    <property type="match status" value="1"/>
</dbReference>
<reference evidence="5 6" key="1">
    <citation type="submission" date="2020-06" db="EMBL/GenBank/DDBJ databases">
        <title>Methanolobus halotolerans sp. nov., isolated from a saline lake Tus in Siberia.</title>
        <authorList>
            <person name="Shen Y."/>
            <person name="Chen S.-C."/>
            <person name="Lai M.-C."/>
            <person name="Huang H.-H."/>
            <person name="Chiu H.-H."/>
            <person name="Tang S.-L."/>
            <person name="Rogozin D.Y."/>
            <person name="Degermendzhy A.G."/>
        </authorList>
    </citation>
    <scope>NUCLEOTIDE SEQUENCE [LARGE SCALE GENOMIC DNA]</scope>
    <source>
        <strain evidence="5 6">DSM 21339</strain>
    </source>
</reference>
<dbReference type="InterPro" id="IPR016181">
    <property type="entry name" value="Acyl_CoA_acyltransferase"/>
</dbReference>